<keyword evidence="1" id="KW-0812">Transmembrane</keyword>
<evidence type="ECO:0000313" key="3">
    <source>
        <dbReference type="EMBL" id="GIH07903.1"/>
    </source>
</evidence>
<dbReference type="SMART" id="SM00089">
    <property type="entry name" value="PKD"/>
    <property type="match status" value="1"/>
</dbReference>
<gene>
    <name evidence="3" type="ORF">Rhe02_59700</name>
</gene>
<feature type="transmembrane region" description="Helical" evidence="1">
    <location>
        <begin position="7"/>
        <end position="31"/>
    </location>
</feature>
<name>A0A8J3VJE0_9ACTN</name>
<keyword evidence="4" id="KW-1185">Reference proteome</keyword>
<dbReference type="CDD" id="cd00146">
    <property type="entry name" value="PKD"/>
    <property type="match status" value="1"/>
</dbReference>
<dbReference type="InterPro" id="IPR035986">
    <property type="entry name" value="PKD_dom_sf"/>
</dbReference>
<sequence>MLCWVSLIALAILIIHVYVFLVVVFFIALVMCEGLCVFIAVLQAPSGNIVVRCFQYSDSGTTTSPPLNRQPVAVTDGPYSGIVGQSISMSAAGSTDPEGGALSATWNFGDGQSGTGLTTSHPYSNVGVFNVTVSVSDGTYAAQATTTATINAVGGWNPSSPIGSDTM</sequence>
<dbReference type="InterPro" id="IPR000601">
    <property type="entry name" value="PKD_dom"/>
</dbReference>
<proteinExistence type="predicted"/>
<dbReference type="Pfam" id="PF18911">
    <property type="entry name" value="PKD_4"/>
    <property type="match status" value="1"/>
</dbReference>
<evidence type="ECO:0000259" key="2">
    <source>
        <dbReference type="PROSITE" id="PS50093"/>
    </source>
</evidence>
<accession>A0A8J3VJE0</accession>
<dbReference type="Gene3D" id="2.60.40.10">
    <property type="entry name" value="Immunoglobulins"/>
    <property type="match status" value="1"/>
</dbReference>
<dbReference type="InterPro" id="IPR013783">
    <property type="entry name" value="Ig-like_fold"/>
</dbReference>
<keyword evidence="1" id="KW-1133">Transmembrane helix</keyword>
<dbReference type="Proteomes" id="UP000612899">
    <property type="component" value="Unassembled WGS sequence"/>
</dbReference>
<dbReference type="GO" id="GO:0005975">
    <property type="term" value="P:carbohydrate metabolic process"/>
    <property type="evidence" value="ECO:0007669"/>
    <property type="project" value="UniProtKB-ARBA"/>
</dbReference>
<protein>
    <recommendedName>
        <fullName evidence="2">PKD domain-containing protein</fullName>
    </recommendedName>
</protein>
<dbReference type="SUPFAM" id="SSF49299">
    <property type="entry name" value="PKD domain"/>
    <property type="match status" value="1"/>
</dbReference>
<organism evidence="3 4">
    <name type="scientific">Rhizocola hellebori</name>
    <dbReference type="NCBI Taxonomy" id="1392758"/>
    <lineage>
        <taxon>Bacteria</taxon>
        <taxon>Bacillati</taxon>
        <taxon>Actinomycetota</taxon>
        <taxon>Actinomycetes</taxon>
        <taxon>Micromonosporales</taxon>
        <taxon>Micromonosporaceae</taxon>
        <taxon>Rhizocola</taxon>
    </lineage>
</organism>
<dbReference type="AlphaFoldDB" id="A0A8J3VJE0"/>
<dbReference type="EMBL" id="BONY01000041">
    <property type="protein sequence ID" value="GIH07903.1"/>
    <property type="molecule type" value="Genomic_DNA"/>
</dbReference>
<comment type="caution">
    <text evidence="3">The sequence shown here is derived from an EMBL/GenBank/DDBJ whole genome shotgun (WGS) entry which is preliminary data.</text>
</comment>
<feature type="domain" description="PKD" evidence="2">
    <location>
        <begin position="70"/>
        <end position="150"/>
    </location>
</feature>
<dbReference type="PROSITE" id="PS50093">
    <property type="entry name" value="PKD"/>
    <property type="match status" value="1"/>
</dbReference>
<evidence type="ECO:0000256" key="1">
    <source>
        <dbReference type="SAM" id="Phobius"/>
    </source>
</evidence>
<dbReference type="InterPro" id="IPR022409">
    <property type="entry name" value="PKD/Chitinase_dom"/>
</dbReference>
<evidence type="ECO:0000313" key="4">
    <source>
        <dbReference type="Proteomes" id="UP000612899"/>
    </source>
</evidence>
<keyword evidence="1" id="KW-0472">Membrane</keyword>
<reference evidence="3" key="1">
    <citation type="submission" date="2021-01" db="EMBL/GenBank/DDBJ databases">
        <title>Whole genome shotgun sequence of Rhizocola hellebori NBRC 109834.</title>
        <authorList>
            <person name="Komaki H."/>
            <person name="Tamura T."/>
        </authorList>
    </citation>
    <scope>NUCLEOTIDE SEQUENCE</scope>
    <source>
        <strain evidence="3">NBRC 109834</strain>
    </source>
</reference>